<dbReference type="InterPro" id="IPR000096">
    <property type="entry name" value="Serum_amyloid_A"/>
</dbReference>
<dbReference type="Pfam" id="PF00277">
    <property type="entry name" value="SAA"/>
    <property type="match status" value="1"/>
</dbReference>
<organism evidence="2">
    <name type="scientific">Rhipicephalus appendiculatus</name>
    <name type="common">Brown ear tick</name>
    <dbReference type="NCBI Taxonomy" id="34631"/>
    <lineage>
        <taxon>Eukaryota</taxon>
        <taxon>Metazoa</taxon>
        <taxon>Ecdysozoa</taxon>
        <taxon>Arthropoda</taxon>
        <taxon>Chelicerata</taxon>
        <taxon>Arachnida</taxon>
        <taxon>Acari</taxon>
        <taxon>Parasitiformes</taxon>
        <taxon>Ixodida</taxon>
        <taxon>Ixodoidea</taxon>
        <taxon>Ixodidae</taxon>
        <taxon>Rhipicephalinae</taxon>
        <taxon>Rhipicephalus</taxon>
        <taxon>Rhipicephalus</taxon>
    </lineage>
</organism>
<dbReference type="EMBL" id="GEDV01007838">
    <property type="protein sequence ID" value="JAP80719.1"/>
    <property type="molecule type" value="Transcribed_RNA"/>
</dbReference>
<keyword evidence="1" id="KW-1133">Transmembrane helix</keyword>
<evidence type="ECO:0000313" key="2">
    <source>
        <dbReference type="EMBL" id="JAP80719.1"/>
    </source>
</evidence>
<accession>A0A131YN86</accession>
<keyword evidence="1" id="KW-0472">Membrane</keyword>
<dbReference type="GO" id="GO:0005576">
    <property type="term" value="C:extracellular region"/>
    <property type="evidence" value="ECO:0007669"/>
    <property type="project" value="InterPro"/>
</dbReference>
<reference evidence="2" key="1">
    <citation type="journal article" date="2016" name="Ticks Tick Borne Dis.">
        <title>De novo assembly and annotation of the salivary gland transcriptome of Rhipicephalus appendiculatus male and female ticks during blood feeding.</title>
        <authorList>
            <person name="de Castro M.H."/>
            <person name="de Klerk D."/>
            <person name="Pienaar R."/>
            <person name="Latif A.A."/>
            <person name="Rees D.J."/>
            <person name="Mans B.J."/>
        </authorList>
    </citation>
    <scope>NUCLEOTIDE SEQUENCE</scope>
    <source>
        <tissue evidence="2">Salivary glands</tissue>
    </source>
</reference>
<feature type="transmembrane region" description="Helical" evidence="1">
    <location>
        <begin position="30"/>
        <end position="50"/>
    </location>
</feature>
<dbReference type="AlphaFoldDB" id="A0A131YN86"/>
<sequence>MAISKRDRGFDSIVLHLIHSTEAGNMLRGASLRLSLLLLAAAALAVLLLATSVEGRSGKMQWPRFVYCISRRAGPLLATPSGRCASRKMRGQFSAMNKANCMNCDKYFHCQANWLATHRCRGRYNRKVAKVISACREYSQREKPADRRGDEAANRYGQSGGNCGARYLRKHKCAYNPKTRQCKW</sequence>
<name>A0A131YN86_RHIAP</name>
<keyword evidence="1" id="KW-0812">Transmembrane</keyword>
<dbReference type="Gene3D" id="1.10.132.110">
    <property type="entry name" value="Serum amyloid A protein"/>
    <property type="match status" value="1"/>
</dbReference>
<proteinExistence type="predicted"/>
<evidence type="ECO:0000256" key="1">
    <source>
        <dbReference type="SAM" id="Phobius"/>
    </source>
</evidence>
<protein>
    <submittedName>
        <fullName evidence="2">Serum amyloid A protein</fullName>
    </submittedName>
</protein>